<evidence type="ECO:0000313" key="2">
    <source>
        <dbReference type="EMBL" id="SFD31143.1"/>
    </source>
</evidence>
<feature type="signal peptide" evidence="1">
    <location>
        <begin position="1"/>
        <end position="20"/>
    </location>
</feature>
<sequence>MQRLLTLVTLSALISACGQSAPSESEISKTLADSISSKGCATSTLFKSFPIPPDMASKNGAITRPFEDIGFIAQSADGYQLTEKGQAEYDAERSGFCYTDSYQISDIKVIDEEAERDLPPALSGAWTVSFTVAPASVDEWVKNPEILKAASRASLDKLVEPQSLKVRVAREKGKDELIVADPRFGFSPGIHFNMGW</sequence>
<proteinExistence type="predicted"/>
<dbReference type="AlphaFoldDB" id="A0A1I1RHP6"/>
<dbReference type="EMBL" id="FOMO01000001">
    <property type="protein sequence ID" value="SFD31143.1"/>
    <property type="molecule type" value="Genomic_DNA"/>
</dbReference>
<organism evidence="2 3">
    <name type="scientific">Pseudomonas straminea</name>
    <dbReference type="NCBI Taxonomy" id="47882"/>
    <lineage>
        <taxon>Bacteria</taxon>
        <taxon>Pseudomonadati</taxon>
        <taxon>Pseudomonadota</taxon>
        <taxon>Gammaproteobacteria</taxon>
        <taxon>Pseudomonadales</taxon>
        <taxon>Pseudomonadaceae</taxon>
        <taxon>Phytopseudomonas</taxon>
    </lineage>
</organism>
<evidence type="ECO:0000313" key="3">
    <source>
        <dbReference type="Proteomes" id="UP000243950"/>
    </source>
</evidence>
<evidence type="ECO:0000256" key="1">
    <source>
        <dbReference type="SAM" id="SignalP"/>
    </source>
</evidence>
<dbReference type="RefSeq" id="WP_093499834.1">
    <property type="nucleotide sequence ID" value="NZ_FOMO01000001.1"/>
</dbReference>
<evidence type="ECO:0008006" key="4">
    <source>
        <dbReference type="Google" id="ProtNLM"/>
    </source>
</evidence>
<accession>A0A1I1RHP6</accession>
<dbReference type="Proteomes" id="UP000243950">
    <property type="component" value="Unassembled WGS sequence"/>
</dbReference>
<name>A0A1I1RHP6_PSEOC</name>
<keyword evidence="1" id="KW-0732">Signal</keyword>
<protein>
    <recommendedName>
        <fullName evidence="4">Acyltransferase</fullName>
    </recommendedName>
</protein>
<reference evidence="3" key="1">
    <citation type="submission" date="2016-10" db="EMBL/GenBank/DDBJ databases">
        <authorList>
            <person name="Varghese N."/>
            <person name="Submissions S."/>
        </authorList>
    </citation>
    <scope>NUCLEOTIDE SEQUENCE [LARGE SCALE GENOMIC DNA]</scope>
    <source>
        <strain evidence="3">JCM 2783</strain>
    </source>
</reference>
<dbReference type="PROSITE" id="PS51257">
    <property type="entry name" value="PROKAR_LIPOPROTEIN"/>
    <property type="match status" value="1"/>
</dbReference>
<feature type="chain" id="PRO_5017347486" description="Acyltransferase" evidence="1">
    <location>
        <begin position="21"/>
        <end position="196"/>
    </location>
</feature>
<gene>
    <name evidence="2" type="ORF">SAMN05216372_10127</name>
</gene>
<keyword evidence="3" id="KW-1185">Reference proteome</keyword>